<dbReference type="SMART" id="SM00271">
    <property type="entry name" value="DnaJ"/>
    <property type="match status" value="1"/>
</dbReference>
<feature type="region of interest" description="Disordered" evidence="1">
    <location>
        <begin position="331"/>
        <end position="367"/>
    </location>
</feature>
<dbReference type="RefSeq" id="XP_040635203.1">
    <property type="nucleotide sequence ID" value="XM_040787465.1"/>
</dbReference>
<dbReference type="STRING" id="1388766.A0A017S3C1"/>
<dbReference type="PANTHER" id="PTHR24074">
    <property type="entry name" value="CO-CHAPERONE PROTEIN DJLA"/>
    <property type="match status" value="1"/>
</dbReference>
<evidence type="ECO:0000313" key="4">
    <source>
        <dbReference type="Proteomes" id="UP000019804"/>
    </source>
</evidence>
<dbReference type="AlphaFoldDB" id="A0A017S3C1"/>
<evidence type="ECO:0000256" key="1">
    <source>
        <dbReference type="SAM" id="MobiDB-lite"/>
    </source>
</evidence>
<dbReference type="InterPro" id="IPR036869">
    <property type="entry name" value="J_dom_sf"/>
</dbReference>
<evidence type="ECO:0000313" key="3">
    <source>
        <dbReference type="EMBL" id="EYE91513.1"/>
    </source>
</evidence>
<dbReference type="InterPro" id="IPR001623">
    <property type="entry name" value="DnaJ_domain"/>
</dbReference>
<reference evidence="4" key="1">
    <citation type="journal article" date="2014" name="Nat. Commun.">
        <title>Genomic adaptations of the halophilic Dead Sea filamentous fungus Eurotium rubrum.</title>
        <authorList>
            <person name="Kis-Papo T."/>
            <person name="Weig A.R."/>
            <person name="Riley R."/>
            <person name="Persoh D."/>
            <person name="Salamov A."/>
            <person name="Sun H."/>
            <person name="Lipzen A."/>
            <person name="Wasser S.P."/>
            <person name="Rambold G."/>
            <person name="Grigoriev I.V."/>
            <person name="Nevo E."/>
        </authorList>
    </citation>
    <scope>NUCLEOTIDE SEQUENCE [LARGE SCALE GENOMIC DNA]</scope>
    <source>
        <strain evidence="4">CBS 135680</strain>
    </source>
</reference>
<proteinExistence type="predicted"/>
<feature type="region of interest" description="Disordered" evidence="1">
    <location>
        <begin position="164"/>
        <end position="316"/>
    </location>
</feature>
<dbReference type="GeneID" id="63702589"/>
<dbReference type="HOGENOM" id="CLU_035046_0_0_1"/>
<feature type="compositionally biased region" description="Basic and acidic residues" evidence="1">
    <location>
        <begin position="271"/>
        <end position="281"/>
    </location>
</feature>
<dbReference type="SUPFAM" id="SSF46565">
    <property type="entry name" value="Chaperone J-domain"/>
    <property type="match status" value="1"/>
</dbReference>
<feature type="compositionally biased region" description="Polar residues" evidence="1">
    <location>
        <begin position="253"/>
        <end position="264"/>
    </location>
</feature>
<dbReference type="PROSITE" id="PS50076">
    <property type="entry name" value="DNAJ_2"/>
    <property type="match status" value="1"/>
</dbReference>
<feature type="compositionally biased region" description="Acidic residues" evidence="1">
    <location>
        <begin position="343"/>
        <end position="360"/>
    </location>
</feature>
<dbReference type="InterPro" id="IPR050817">
    <property type="entry name" value="DjlA_DnaK_co-chaperone"/>
</dbReference>
<protein>
    <submittedName>
        <fullName evidence="3">DnaJ-domain-containing protein</fullName>
    </submittedName>
</protein>
<feature type="domain" description="J" evidence="2">
    <location>
        <begin position="8"/>
        <end position="71"/>
    </location>
</feature>
<keyword evidence="4" id="KW-1185">Reference proteome</keyword>
<organism evidence="3 4">
    <name type="scientific">Aspergillus ruber (strain CBS 135680)</name>
    <dbReference type="NCBI Taxonomy" id="1388766"/>
    <lineage>
        <taxon>Eukaryota</taxon>
        <taxon>Fungi</taxon>
        <taxon>Dikarya</taxon>
        <taxon>Ascomycota</taxon>
        <taxon>Pezizomycotina</taxon>
        <taxon>Eurotiomycetes</taxon>
        <taxon>Eurotiomycetidae</taxon>
        <taxon>Eurotiales</taxon>
        <taxon>Aspergillaceae</taxon>
        <taxon>Aspergillus</taxon>
        <taxon>Aspergillus subgen. Aspergillus</taxon>
    </lineage>
</organism>
<accession>A0A017S3C1</accession>
<evidence type="ECO:0000259" key="2">
    <source>
        <dbReference type="PROSITE" id="PS50076"/>
    </source>
</evidence>
<gene>
    <name evidence="3" type="ORF">EURHEDRAFT_546601</name>
</gene>
<sequence length="498" mass="57548">MPSIEITNHYNILEVPFHASLKDINHAYKRLALKHHPDKAVDGDVDKFQQIQEAAETLRDPYRRKKHDHDLRAQRIRQAYADGPNNADRNGRGFYTKWMPRTFGTQTKADFRYMYSYANSVHMDPYSRESGEERDRIEREKRIDEMLRERGRVSAEDVLRQFEQEREAEERRPEKERRRQEAYRARLGREEESDGGEGLVKKKSEEERAEKAMEKEEQQVEHKEELGEKHEKEREGEYEEHEVAHGEELGQDENMQQAEYNSAPSADEQVPDDHGNEEDNHSSNFSGEVSSEYGTAQESEYLHSDEDDDGFSCHKSTIDEDDITMFFDCAEEKSSRTNNPETTDTDSSEEESETSDEEIEHEGNPVNNYANKSSLLAPFIPHFMTKLNDPSGKYTENDLQIELCGIVMEAYCGWLEGQCATFSAAKPQPQPSLFTSDATRSCLHLGYWKKEFERPECEMCHRWKPIFTLSCPGCGIKACVGFTGNTGEKCRLSDIDMP</sequence>
<dbReference type="EMBL" id="KK088444">
    <property type="protein sequence ID" value="EYE91513.1"/>
    <property type="molecule type" value="Genomic_DNA"/>
</dbReference>
<feature type="compositionally biased region" description="Basic and acidic residues" evidence="1">
    <location>
        <begin position="164"/>
        <end position="190"/>
    </location>
</feature>
<dbReference type="OrthoDB" id="442087at2759"/>
<dbReference type="Gene3D" id="1.10.287.110">
    <property type="entry name" value="DnaJ domain"/>
    <property type="match status" value="1"/>
</dbReference>
<dbReference type="CDD" id="cd06257">
    <property type="entry name" value="DnaJ"/>
    <property type="match status" value="1"/>
</dbReference>
<name>A0A017S3C1_ASPRC</name>
<dbReference type="Pfam" id="PF00226">
    <property type="entry name" value="DnaJ"/>
    <property type="match status" value="1"/>
</dbReference>
<dbReference type="Proteomes" id="UP000019804">
    <property type="component" value="Unassembled WGS sequence"/>
</dbReference>
<feature type="compositionally biased region" description="Polar residues" evidence="1">
    <location>
        <begin position="282"/>
        <end position="298"/>
    </location>
</feature>
<feature type="compositionally biased region" description="Basic and acidic residues" evidence="1">
    <location>
        <begin position="199"/>
        <end position="248"/>
    </location>
</feature>